<reference evidence="1 2" key="1">
    <citation type="journal article" date="2015" name="Antonie Van Leeuwenhoek">
        <title>Tamlana nanhaiensis sp. nov., isolated from surface seawater collected from the South China Sea.</title>
        <authorList>
            <person name="Liu X."/>
            <person name="Lai Q."/>
            <person name="Du Y."/>
            <person name="Li G."/>
            <person name="Sun F."/>
            <person name="Shao Z."/>
        </authorList>
    </citation>
    <scope>NUCLEOTIDE SEQUENCE [LARGE SCALE GENOMIC DNA]</scope>
    <source>
        <strain evidence="1 2">FHC16</strain>
    </source>
</reference>
<dbReference type="Proteomes" id="UP000032361">
    <property type="component" value="Unassembled WGS sequence"/>
</dbReference>
<dbReference type="STRING" id="1382798.PK35_08965"/>
<dbReference type="PANTHER" id="PTHR30292:SF0">
    <property type="entry name" value="5-OXOPROLINASE SUBUNIT A"/>
    <property type="match status" value="1"/>
</dbReference>
<keyword evidence="2" id="KW-1185">Reference proteome</keyword>
<comment type="caution">
    <text evidence="1">The sequence shown here is derived from an EMBL/GenBank/DDBJ whole genome shotgun (WGS) entry which is preliminary data.</text>
</comment>
<evidence type="ECO:0000313" key="2">
    <source>
        <dbReference type="Proteomes" id="UP000032361"/>
    </source>
</evidence>
<dbReference type="InterPro" id="IPR005501">
    <property type="entry name" value="LamB/YcsF/PxpA-like"/>
</dbReference>
<dbReference type="NCBIfam" id="NF003816">
    <property type="entry name" value="PRK05406.1-5"/>
    <property type="match status" value="1"/>
</dbReference>
<dbReference type="PATRIC" id="fig|1382798.3.peg.3141"/>
<dbReference type="AlphaFoldDB" id="A0A0D7W2Z7"/>
<sequence length="246" mass="27551">MEKQYIDINVDVGEGTGNEAQLLPLVSSCNIACGGHAGDEATMRTVVKLAQQHHVKIGAHPSFPDKVNFGRKVLNISYEDLIRSLLNQIRDLLRVLNEANATLHHIKPHGALYNLAAIDAEAARAVIETINQLPFKVKLYAPYKSVLAYLALKNNIEVVFEGFADRNYNEDLTLVSRIHENAVIKDPEEVFKHVYTMVTEQKVLTVNNAKIDIKAETFCVHGDNPNAETLLYYLTEQLKLKNLFVS</sequence>
<proteinExistence type="predicted"/>
<dbReference type="Pfam" id="PF03746">
    <property type="entry name" value="LamB_YcsF"/>
    <property type="match status" value="1"/>
</dbReference>
<gene>
    <name evidence="1" type="ORF">PK35_08965</name>
</gene>
<evidence type="ECO:0000313" key="1">
    <source>
        <dbReference type="EMBL" id="KJD33083.1"/>
    </source>
</evidence>
<dbReference type="CDD" id="cd10801">
    <property type="entry name" value="LamB_YcsF_like_1"/>
    <property type="match status" value="1"/>
</dbReference>
<dbReference type="PANTHER" id="PTHR30292">
    <property type="entry name" value="UNCHARACTERIZED PROTEIN YBGL-RELATED"/>
    <property type="match status" value="1"/>
</dbReference>
<dbReference type="NCBIfam" id="NF003814">
    <property type="entry name" value="PRK05406.1-3"/>
    <property type="match status" value="1"/>
</dbReference>
<dbReference type="GO" id="GO:0005975">
    <property type="term" value="P:carbohydrate metabolic process"/>
    <property type="evidence" value="ECO:0007669"/>
    <property type="project" value="InterPro"/>
</dbReference>
<accession>A0A0D7W2Z7</accession>
<dbReference type="Gene3D" id="3.20.20.370">
    <property type="entry name" value="Glycoside hydrolase/deacetylase"/>
    <property type="match status" value="1"/>
</dbReference>
<protein>
    <submittedName>
        <fullName evidence="1">LamB/YcsF family protein</fullName>
    </submittedName>
</protein>
<dbReference type="EMBL" id="JTDV01000005">
    <property type="protein sequence ID" value="KJD33083.1"/>
    <property type="molecule type" value="Genomic_DNA"/>
</dbReference>
<dbReference type="OrthoDB" id="9773478at2"/>
<organism evidence="1 2">
    <name type="scientific">Neotamlana nanhaiensis</name>
    <dbReference type="NCBI Taxonomy" id="1382798"/>
    <lineage>
        <taxon>Bacteria</taxon>
        <taxon>Pseudomonadati</taxon>
        <taxon>Bacteroidota</taxon>
        <taxon>Flavobacteriia</taxon>
        <taxon>Flavobacteriales</taxon>
        <taxon>Flavobacteriaceae</taxon>
        <taxon>Neotamlana</taxon>
    </lineage>
</organism>
<dbReference type="SUPFAM" id="SSF88713">
    <property type="entry name" value="Glycoside hydrolase/deacetylase"/>
    <property type="match status" value="1"/>
</dbReference>
<dbReference type="InterPro" id="IPR011330">
    <property type="entry name" value="Glyco_hydro/deAcase_b/a-brl"/>
</dbReference>
<name>A0A0D7W2Z7_9FLAO</name>
<dbReference type="RefSeq" id="WP_044626359.1">
    <property type="nucleotide sequence ID" value="NZ_JTDV01000005.1"/>
</dbReference>